<name>A0ABX8EAL5_9SPHN</name>
<gene>
    <name evidence="3" type="ORF">HT578_07305</name>
</gene>
<dbReference type="CDD" id="cd04182">
    <property type="entry name" value="GT_2_like_f"/>
    <property type="match status" value="1"/>
</dbReference>
<evidence type="ECO:0000313" key="4">
    <source>
        <dbReference type="Proteomes" id="UP000677126"/>
    </source>
</evidence>
<reference evidence="3 4" key="1">
    <citation type="journal article" date="2021" name="Int. J. Syst. Evol. Microbiol.">
        <title>Novosphingobium decolorationis sp. nov., an aniline blue-decolourizing bacterium isolated from East Pacific sediment.</title>
        <authorList>
            <person name="Chen X."/>
            <person name="Dong B."/>
            <person name="Chen T."/>
            <person name="Ren N."/>
            <person name="Wang J."/>
            <person name="Xu Y."/>
            <person name="Yang J."/>
            <person name="Zhu S."/>
            <person name="Chen J."/>
        </authorList>
    </citation>
    <scope>NUCLEOTIDE SEQUENCE [LARGE SCALE GENOMIC DNA]</scope>
    <source>
        <strain evidence="3 4">502str22</strain>
    </source>
</reference>
<sequence>MSAATTPSARAALVLAAGSARRFGSDKLSATFEGEPLVHHALRTACAAPVDKVVVAARPDLDLSQWQAPEGAPPVTILRVESQALSTTLKAGVAALGDVDTLFVFLGDMPRVPPGEAAHLARILADNFAALPRHGGKPGHPVLLSARALADVPTLTGDAGAGQILRGRSDVAVHETDDPAVRLDIDRPEDLARLKGGTPD</sequence>
<dbReference type="Pfam" id="PF12804">
    <property type="entry name" value="NTP_transf_3"/>
    <property type="match status" value="1"/>
</dbReference>
<keyword evidence="1" id="KW-0460">Magnesium</keyword>
<keyword evidence="4" id="KW-1185">Reference proteome</keyword>
<dbReference type="Proteomes" id="UP000677126">
    <property type="component" value="Chromosome"/>
</dbReference>
<dbReference type="PANTHER" id="PTHR43777:SF1">
    <property type="entry name" value="MOLYBDENUM COFACTOR CYTIDYLYLTRANSFERASE"/>
    <property type="match status" value="1"/>
</dbReference>
<evidence type="ECO:0000256" key="1">
    <source>
        <dbReference type="ARBA" id="ARBA00022842"/>
    </source>
</evidence>
<dbReference type="SUPFAM" id="SSF53448">
    <property type="entry name" value="Nucleotide-diphospho-sugar transferases"/>
    <property type="match status" value="1"/>
</dbReference>
<protein>
    <submittedName>
        <fullName evidence="3">Nucleotidyltransferase family protein</fullName>
    </submittedName>
</protein>
<dbReference type="PANTHER" id="PTHR43777">
    <property type="entry name" value="MOLYBDENUM COFACTOR CYTIDYLYLTRANSFERASE"/>
    <property type="match status" value="1"/>
</dbReference>
<accession>A0ABX8EAL5</accession>
<dbReference type="InterPro" id="IPR025877">
    <property type="entry name" value="MobA-like_NTP_Trfase"/>
</dbReference>
<dbReference type="Gene3D" id="3.90.550.10">
    <property type="entry name" value="Spore Coat Polysaccharide Biosynthesis Protein SpsA, Chain A"/>
    <property type="match status" value="1"/>
</dbReference>
<dbReference type="InterPro" id="IPR029044">
    <property type="entry name" value="Nucleotide-diphossugar_trans"/>
</dbReference>
<evidence type="ECO:0000313" key="3">
    <source>
        <dbReference type="EMBL" id="QVM86092.1"/>
    </source>
</evidence>
<organism evidence="3 4">
    <name type="scientific">Novosphingobium decolorationis</name>
    <dbReference type="NCBI Taxonomy" id="2698673"/>
    <lineage>
        <taxon>Bacteria</taxon>
        <taxon>Pseudomonadati</taxon>
        <taxon>Pseudomonadota</taxon>
        <taxon>Alphaproteobacteria</taxon>
        <taxon>Sphingomonadales</taxon>
        <taxon>Sphingomonadaceae</taxon>
        <taxon>Novosphingobium</taxon>
    </lineage>
</organism>
<proteinExistence type="predicted"/>
<evidence type="ECO:0000259" key="2">
    <source>
        <dbReference type="Pfam" id="PF12804"/>
    </source>
</evidence>
<feature type="domain" description="MobA-like NTP transferase" evidence="2">
    <location>
        <begin position="12"/>
        <end position="168"/>
    </location>
</feature>
<dbReference type="EMBL" id="CP054856">
    <property type="protein sequence ID" value="QVM86092.1"/>
    <property type="molecule type" value="Genomic_DNA"/>
</dbReference>